<dbReference type="Proteomes" id="UP000002630">
    <property type="component" value="Unassembled WGS sequence"/>
</dbReference>
<dbReference type="InParanoid" id="D8LIJ3"/>
<reference evidence="7 8" key="1">
    <citation type="journal article" date="2010" name="Nature">
        <title>The Ectocarpus genome and the independent evolution of multicellularity in brown algae.</title>
        <authorList>
            <person name="Cock J.M."/>
            <person name="Sterck L."/>
            <person name="Rouze P."/>
            <person name="Scornet D."/>
            <person name="Allen A.E."/>
            <person name="Amoutzias G."/>
            <person name="Anthouard V."/>
            <person name="Artiguenave F."/>
            <person name="Aury J.M."/>
            <person name="Badger J.H."/>
            <person name="Beszteri B."/>
            <person name="Billiau K."/>
            <person name="Bonnet E."/>
            <person name="Bothwell J.H."/>
            <person name="Bowler C."/>
            <person name="Boyen C."/>
            <person name="Brownlee C."/>
            <person name="Carrano C.J."/>
            <person name="Charrier B."/>
            <person name="Cho G.Y."/>
            <person name="Coelho S.M."/>
            <person name="Collen J."/>
            <person name="Corre E."/>
            <person name="Da Silva C."/>
            <person name="Delage L."/>
            <person name="Delaroque N."/>
            <person name="Dittami S.M."/>
            <person name="Doulbeau S."/>
            <person name="Elias M."/>
            <person name="Farnham G."/>
            <person name="Gachon C.M."/>
            <person name="Gschloessl B."/>
            <person name="Heesch S."/>
            <person name="Jabbari K."/>
            <person name="Jubin C."/>
            <person name="Kawai H."/>
            <person name="Kimura K."/>
            <person name="Kloareg B."/>
            <person name="Kupper F.C."/>
            <person name="Lang D."/>
            <person name="Le Bail A."/>
            <person name="Leblanc C."/>
            <person name="Lerouge P."/>
            <person name="Lohr M."/>
            <person name="Lopez P.J."/>
            <person name="Martens C."/>
            <person name="Maumus F."/>
            <person name="Michel G."/>
            <person name="Miranda-Saavedra D."/>
            <person name="Morales J."/>
            <person name="Moreau H."/>
            <person name="Motomura T."/>
            <person name="Nagasato C."/>
            <person name="Napoli C.A."/>
            <person name="Nelson D.R."/>
            <person name="Nyvall-Collen P."/>
            <person name="Peters A.F."/>
            <person name="Pommier C."/>
            <person name="Potin P."/>
            <person name="Poulain J."/>
            <person name="Quesneville H."/>
            <person name="Read B."/>
            <person name="Rensing S.A."/>
            <person name="Ritter A."/>
            <person name="Rousvoal S."/>
            <person name="Samanta M."/>
            <person name="Samson G."/>
            <person name="Schroeder D.C."/>
            <person name="Segurens B."/>
            <person name="Strittmatter M."/>
            <person name="Tonon T."/>
            <person name="Tregear J.W."/>
            <person name="Valentin K."/>
            <person name="von Dassow P."/>
            <person name="Yamagishi T."/>
            <person name="Van de Peer Y."/>
            <person name="Wincker P."/>
        </authorList>
    </citation>
    <scope>NUCLEOTIDE SEQUENCE [LARGE SCALE GENOMIC DNA]</scope>
    <source>
        <strain evidence="8">Ec32 / CCAP1310/4</strain>
    </source>
</reference>
<dbReference type="AlphaFoldDB" id="D8LIJ3"/>
<evidence type="ECO:0000256" key="1">
    <source>
        <dbReference type="ARBA" id="ARBA00004370"/>
    </source>
</evidence>
<evidence type="ECO:0000313" key="8">
    <source>
        <dbReference type="Proteomes" id="UP000002630"/>
    </source>
</evidence>
<evidence type="ECO:0000259" key="6">
    <source>
        <dbReference type="Pfam" id="PF13664"/>
    </source>
</evidence>
<feature type="transmembrane region" description="Helical" evidence="5">
    <location>
        <begin position="6"/>
        <end position="25"/>
    </location>
</feature>
<feature type="transmembrane region" description="Helical" evidence="5">
    <location>
        <begin position="118"/>
        <end position="140"/>
    </location>
</feature>
<evidence type="ECO:0000313" key="7">
    <source>
        <dbReference type="EMBL" id="CBN80032.1"/>
    </source>
</evidence>
<protein>
    <recommendedName>
        <fullName evidence="6">TMEM205-like domain-containing protein</fullName>
    </recommendedName>
</protein>
<organism evidence="7 8">
    <name type="scientific">Ectocarpus siliculosus</name>
    <name type="common">Brown alga</name>
    <name type="synonym">Conferva siliculosa</name>
    <dbReference type="NCBI Taxonomy" id="2880"/>
    <lineage>
        <taxon>Eukaryota</taxon>
        <taxon>Sar</taxon>
        <taxon>Stramenopiles</taxon>
        <taxon>Ochrophyta</taxon>
        <taxon>PX clade</taxon>
        <taxon>Phaeophyceae</taxon>
        <taxon>Ectocarpales</taxon>
        <taxon>Ectocarpaceae</taxon>
        <taxon>Ectocarpus</taxon>
    </lineage>
</organism>
<dbReference type="InterPro" id="IPR025423">
    <property type="entry name" value="TMEM205-like"/>
</dbReference>
<dbReference type="eggNOG" id="KOG2886">
    <property type="taxonomic scope" value="Eukaryota"/>
</dbReference>
<sequence>MGVLDLMLPWITRAAILVSVVLLTLTTLRRHSDIPLSQATLRVAHLCSFSVWFGTSVWVSFIAGIVLMRAVTMETFGLAQAKLFDAYFKFSLLCLAVAGFTGAALSSSSSARSDGDDGSTVGATPFLVAVACVVANLVFFSPQTTITMMERSRVCKELGVDRKSPDPQVRKLSKRFGMFHGIANLINLVALACGAVHLCALAERLSL</sequence>
<feature type="transmembrane region" description="Helical" evidence="5">
    <location>
        <begin position="46"/>
        <end position="67"/>
    </location>
</feature>
<dbReference type="InterPro" id="IPR053009">
    <property type="entry name" value="Xanthocillin_Biosynth-Assoc"/>
</dbReference>
<comment type="subcellular location">
    <subcellularLocation>
        <location evidence="1">Membrane</location>
    </subcellularLocation>
</comment>
<keyword evidence="2 5" id="KW-0812">Transmembrane</keyword>
<dbReference type="PANTHER" id="PTHR23241">
    <property type="entry name" value="LATE EMBRYOGENESIS ABUNDANT PLANTS LEA-RELATED"/>
    <property type="match status" value="1"/>
</dbReference>
<gene>
    <name evidence="7" type="ORF">Esi_0022_0140</name>
</gene>
<name>D8LIJ3_ECTSI</name>
<feature type="transmembrane region" description="Helical" evidence="5">
    <location>
        <begin position="182"/>
        <end position="202"/>
    </location>
</feature>
<evidence type="ECO:0000256" key="2">
    <source>
        <dbReference type="ARBA" id="ARBA00022692"/>
    </source>
</evidence>
<keyword evidence="4 5" id="KW-0472">Membrane</keyword>
<proteinExistence type="predicted"/>
<dbReference type="Pfam" id="PF13664">
    <property type="entry name" value="DUF4149"/>
    <property type="match status" value="1"/>
</dbReference>
<feature type="domain" description="TMEM205-like" evidence="6">
    <location>
        <begin position="48"/>
        <end position="152"/>
    </location>
</feature>
<keyword evidence="3 5" id="KW-1133">Transmembrane helix</keyword>
<feature type="transmembrane region" description="Helical" evidence="5">
    <location>
        <begin position="87"/>
        <end position="106"/>
    </location>
</feature>
<dbReference type="OrthoDB" id="1641132at2759"/>
<evidence type="ECO:0000256" key="4">
    <source>
        <dbReference type="ARBA" id="ARBA00023136"/>
    </source>
</evidence>
<dbReference type="GO" id="GO:0016020">
    <property type="term" value="C:membrane"/>
    <property type="evidence" value="ECO:0007669"/>
    <property type="project" value="UniProtKB-SubCell"/>
</dbReference>
<accession>D8LIJ3</accession>
<dbReference type="EMBL" id="FN649760">
    <property type="protein sequence ID" value="CBN80032.1"/>
    <property type="molecule type" value="Genomic_DNA"/>
</dbReference>
<evidence type="ECO:0000256" key="5">
    <source>
        <dbReference type="SAM" id="Phobius"/>
    </source>
</evidence>
<dbReference type="PANTHER" id="PTHR23241:SF102">
    <property type="entry name" value="LD23009P"/>
    <property type="match status" value="1"/>
</dbReference>
<keyword evidence="8" id="KW-1185">Reference proteome</keyword>
<evidence type="ECO:0000256" key="3">
    <source>
        <dbReference type="ARBA" id="ARBA00022989"/>
    </source>
</evidence>